<dbReference type="KEGG" id="ptan:CRYO30217_02090"/>
<dbReference type="AlphaFoldDB" id="A0A916NHI2"/>
<organism evidence="1 2">
    <name type="scientific">Parvicella tangerina</name>
    <dbReference type="NCBI Taxonomy" id="2829795"/>
    <lineage>
        <taxon>Bacteria</taxon>
        <taxon>Pseudomonadati</taxon>
        <taxon>Bacteroidota</taxon>
        <taxon>Flavobacteriia</taxon>
        <taxon>Flavobacteriales</taxon>
        <taxon>Parvicellaceae</taxon>
        <taxon>Parvicella</taxon>
    </lineage>
</organism>
<accession>A0A916NHI2</accession>
<dbReference type="Proteomes" id="UP000683507">
    <property type="component" value="Chromosome"/>
</dbReference>
<sequence>MFASRCRRPRFKAGSELSGKVNKITINIDQTEKPEVDTECLDIDLKWETEAEVSDCGAE</sequence>
<evidence type="ECO:0000313" key="2">
    <source>
        <dbReference type="Proteomes" id="UP000683507"/>
    </source>
</evidence>
<dbReference type="EMBL" id="OU015584">
    <property type="protein sequence ID" value="CAG5083111.1"/>
    <property type="molecule type" value="Genomic_DNA"/>
</dbReference>
<keyword evidence="2" id="KW-1185">Reference proteome</keyword>
<gene>
    <name evidence="1" type="ORF">CRYO30217_02090</name>
</gene>
<reference evidence="1" key="1">
    <citation type="submission" date="2021-04" db="EMBL/GenBank/DDBJ databases">
        <authorList>
            <person name="Rodrigo-Torres L."/>
            <person name="Arahal R. D."/>
            <person name="Lucena T."/>
        </authorList>
    </citation>
    <scope>NUCLEOTIDE SEQUENCE</scope>
    <source>
        <strain evidence="1">AS29M-1</strain>
    </source>
</reference>
<name>A0A916NHI2_9FLAO</name>
<protein>
    <submittedName>
        <fullName evidence="1">Uncharacterized protein</fullName>
    </submittedName>
</protein>
<proteinExistence type="predicted"/>
<evidence type="ECO:0000313" key="1">
    <source>
        <dbReference type="EMBL" id="CAG5083111.1"/>
    </source>
</evidence>